<gene>
    <name evidence="1" type="ORF">ceV_225</name>
</gene>
<accession>A0A0N9QAG8</accession>
<organism evidence="1 2">
    <name type="scientific">Chrysochromulina ericina virus CeV-01B</name>
    <dbReference type="NCBI Taxonomy" id="3070830"/>
    <lineage>
        <taxon>Viruses</taxon>
        <taxon>Varidnaviria</taxon>
        <taxon>Bamfordvirae</taxon>
        <taxon>Nucleocytoviricota</taxon>
        <taxon>Megaviricetes</taxon>
        <taxon>Imitervirales</taxon>
        <taxon>Mesomimiviridae</taxon>
        <taxon>Tethysvirus</taxon>
        <taxon>Tethysvirus raunefjordenense</taxon>
    </lineage>
</organism>
<dbReference type="KEGG" id="vg:26049092"/>
<proteinExistence type="predicted"/>
<dbReference type="Proteomes" id="UP000203826">
    <property type="component" value="Segment"/>
</dbReference>
<protein>
    <submittedName>
        <fullName evidence="1">Uncharacterized protein</fullName>
    </submittedName>
</protein>
<evidence type="ECO:0000313" key="2">
    <source>
        <dbReference type="Proteomes" id="UP000203826"/>
    </source>
</evidence>
<name>A0A0N9QAG8_9VIRU</name>
<keyword evidence="2" id="KW-1185">Reference proteome</keyword>
<evidence type="ECO:0000313" key="1">
    <source>
        <dbReference type="EMBL" id="ALH23131.1"/>
    </source>
</evidence>
<reference evidence="1 2" key="1">
    <citation type="journal article" date="2015" name="Genome Announc.">
        <title>The 474-Kilobase-Pair Complete Genome Sequence of CeV-01B, a Virus Infecting Haptolina (Chrysochromulina) ericina (Prymnesiophyceae).</title>
        <authorList>
            <person name="Gallot-Lavallee L."/>
            <person name="Pagarete A."/>
            <person name="Legendre M."/>
            <person name="Santini S."/>
            <person name="Sandaa R.A."/>
            <person name="Himmelbauer H."/>
            <person name="Ogata H."/>
            <person name="Bratbak G."/>
            <person name="Claverie J.M."/>
        </authorList>
    </citation>
    <scope>NUCLEOTIDE SEQUENCE [LARGE SCALE GENOMIC DNA]</scope>
    <source>
        <strain evidence="1">CeV-01B</strain>
    </source>
</reference>
<dbReference type="EMBL" id="KT820662">
    <property type="protein sequence ID" value="ALH23131.1"/>
    <property type="molecule type" value="Genomic_DNA"/>
</dbReference>
<sequence length="50" mass="5991">MRVFKRVYYTMVQKQQVTISKVPDMISLPLVQYIPTFYYIYNPPLLLAYG</sequence>